<sequence>MTLNTMDTVNIVNTLINSFHDIWHLPALQLVNKAWRERTPSALLEAIQYTEQAITALEHWSAAVEHLVQMNGDTVTVDQAWRIANDLEELACSLQYITAELAELAGAIAEKYAVSEFE</sequence>
<name>A0A6L3YA10_9ENTR</name>
<dbReference type="EMBL" id="WBSZ01000014">
    <property type="protein sequence ID" value="KAB2529200.1"/>
    <property type="molecule type" value="Genomic_DNA"/>
</dbReference>
<proteinExistence type="predicted"/>
<comment type="caution">
    <text evidence="1">The sequence shown here is derived from an EMBL/GenBank/DDBJ whole genome shotgun (WGS) entry which is preliminary data.</text>
</comment>
<dbReference type="AlphaFoldDB" id="A0A6L3YA10"/>
<protein>
    <submittedName>
        <fullName evidence="1">Uncharacterized protein</fullName>
    </submittedName>
</protein>
<dbReference type="RefSeq" id="WP_023303157.1">
    <property type="nucleotide sequence ID" value="NZ_CABGNM010000024.1"/>
</dbReference>
<evidence type="ECO:0000313" key="1">
    <source>
        <dbReference type="EMBL" id="KAB2529200.1"/>
    </source>
</evidence>
<reference evidence="1 2" key="1">
    <citation type="submission" date="2019-09" db="EMBL/GenBank/DDBJ databases">
        <title>Reversal of blaTEM antimicrobial resistance by CRISPR-Cas9 in clinical E. coli and other Enterobacteriaceae strains.</title>
        <authorList>
            <person name="Tagliaferri T."/>
            <person name="Guimaraes N."/>
            <person name="Pereira M."/>
            <person name="Felicori L."/>
            <person name="Horz H.-P."/>
            <person name="Santos S."/>
            <person name="Mendes T."/>
        </authorList>
    </citation>
    <scope>NUCLEOTIDE SEQUENCE [LARGE SCALE GENOMIC DNA]</scope>
    <source>
        <strain evidence="1 2">E2_blaTEM_MG</strain>
    </source>
</reference>
<organism evidence="1 2">
    <name type="scientific">Enterobacter hormaechei</name>
    <dbReference type="NCBI Taxonomy" id="158836"/>
    <lineage>
        <taxon>Bacteria</taxon>
        <taxon>Pseudomonadati</taxon>
        <taxon>Pseudomonadota</taxon>
        <taxon>Gammaproteobacteria</taxon>
        <taxon>Enterobacterales</taxon>
        <taxon>Enterobacteriaceae</taxon>
        <taxon>Enterobacter</taxon>
        <taxon>Enterobacter cloacae complex</taxon>
    </lineage>
</organism>
<gene>
    <name evidence="1" type="ORF">F9C29_01795</name>
</gene>
<dbReference type="Proteomes" id="UP000476281">
    <property type="component" value="Unassembled WGS sequence"/>
</dbReference>
<accession>A0A6L3YA10</accession>
<evidence type="ECO:0000313" key="2">
    <source>
        <dbReference type="Proteomes" id="UP000476281"/>
    </source>
</evidence>